<evidence type="ECO:0000256" key="9">
    <source>
        <dbReference type="SAM" id="MobiDB-lite"/>
    </source>
</evidence>
<proteinExistence type="predicted"/>
<dbReference type="PANTHER" id="PTHR47823:SF11">
    <property type="entry name" value="K+-CHANNEL ERG AND RELATED PROTEINS"/>
    <property type="match status" value="1"/>
</dbReference>
<evidence type="ECO:0000259" key="11">
    <source>
        <dbReference type="PROSITE" id="PS50042"/>
    </source>
</evidence>
<dbReference type="PROSITE" id="PS50042">
    <property type="entry name" value="CNMP_BINDING_3"/>
    <property type="match status" value="1"/>
</dbReference>
<evidence type="ECO:0000313" key="13">
    <source>
        <dbReference type="Proteomes" id="UP001190700"/>
    </source>
</evidence>
<dbReference type="GO" id="GO:0005249">
    <property type="term" value="F:voltage-gated potassium channel activity"/>
    <property type="evidence" value="ECO:0007669"/>
    <property type="project" value="InterPro"/>
</dbReference>
<feature type="domain" description="Cyclic nucleotide-binding" evidence="11">
    <location>
        <begin position="421"/>
        <end position="539"/>
    </location>
</feature>
<feature type="transmembrane region" description="Helical" evidence="10">
    <location>
        <begin position="320"/>
        <end position="341"/>
    </location>
</feature>
<evidence type="ECO:0000256" key="2">
    <source>
        <dbReference type="ARBA" id="ARBA00022448"/>
    </source>
</evidence>
<dbReference type="InterPro" id="IPR014710">
    <property type="entry name" value="RmlC-like_jellyroll"/>
</dbReference>
<feature type="transmembrane region" description="Helical" evidence="10">
    <location>
        <begin position="220"/>
        <end position="241"/>
    </location>
</feature>
<keyword evidence="6 10" id="KW-0472">Membrane</keyword>
<evidence type="ECO:0000313" key="12">
    <source>
        <dbReference type="EMBL" id="KAK3253552.1"/>
    </source>
</evidence>
<dbReference type="InterPro" id="IPR003938">
    <property type="entry name" value="K_chnl_volt-dep_EAG/ELK/ERG"/>
</dbReference>
<evidence type="ECO:0000256" key="5">
    <source>
        <dbReference type="ARBA" id="ARBA00023065"/>
    </source>
</evidence>
<feature type="transmembrane region" description="Helical" evidence="10">
    <location>
        <begin position="91"/>
        <end position="111"/>
    </location>
</feature>
<keyword evidence="5" id="KW-0406">Ion transport</keyword>
<comment type="caution">
    <text evidence="12">The sequence shown here is derived from an EMBL/GenBank/DDBJ whole genome shotgun (WGS) entry which is preliminary data.</text>
</comment>
<dbReference type="Pfam" id="PF00027">
    <property type="entry name" value="cNMP_binding"/>
    <property type="match status" value="1"/>
</dbReference>
<dbReference type="Pfam" id="PF00520">
    <property type="entry name" value="Ion_trans"/>
    <property type="match status" value="1"/>
</dbReference>
<sequence length="698" mass="79242">MMEAEMAEKTPEEGAPARANRLSGAHSWAEEDMTEEAVTVFSVKDAFRKGTVHPESIFRKTWDIVTSLFLIYVAIVVPVRVGFELTAYGNWFVWEIIIDGWFVLDLVLNFFTAFYRDDFTLSVVHTEIAARYARGWMLIDAVSCIPTDVILRSDAGALWCSMESESSCIENNTPISPSKSSLVKLLKILRLAKLFRLTKIGKMAAVYQDDFFKILPMLAVMRLIVILLYLGHLFGCFFYFFSADPSYRTANETQLIEAGIMNSWTDQYERYLKSLYDTDGELDDSMYKADMYIASIYWAFTTMTTVGYGDISAFTRMERIFAVIGMIAGGFVFSLIIGTMADVVAMAKGSERAHQQCMDLVLNFTVENPVRPDNAISLLRFFRRQRTYQYNQQQLLLQVPFDLRIKLIMDIYAPLIATNSFFLKKSDVFVVEVCSCIRNKHYIKDSMIYRKGELGRDFYLVAHGRLEVVNNTTNKALFFFAEGSFFGEGALLQSLEIRAFNIRCKTDVELCEISAGDLEPVLRAFPDVKKELRATWEERKETYLSLEEQVTGRCTDHKKLKSYASTKNISMRDHLLDYNPSLQHVLKIKDTALGSSAEECESSSPSDMRRSEDGPANVASESESPAIKVATTGSSDSPVEESCNPWGLSNTDSLSFNVEEKINQLEERMKEMQRSQHSFQTEITKLLQQTSSSLPGQL</sequence>
<dbReference type="PANTHER" id="PTHR47823">
    <property type="entry name" value="ION_TRANS DOMAIN-CONTAINING PROTEIN"/>
    <property type="match status" value="1"/>
</dbReference>
<dbReference type="SMART" id="SM00100">
    <property type="entry name" value="cNMP"/>
    <property type="match status" value="1"/>
</dbReference>
<keyword evidence="4 10" id="KW-1133">Transmembrane helix</keyword>
<evidence type="ECO:0000256" key="1">
    <source>
        <dbReference type="ARBA" id="ARBA00004141"/>
    </source>
</evidence>
<feature type="transmembrane region" description="Helical" evidence="10">
    <location>
        <begin position="61"/>
        <end position="79"/>
    </location>
</feature>
<dbReference type="GO" id="GO:0016020">
    <property type="term" value="C:membrane"/>
    <property type="evidence" value="ECO:0007669"/>
    <property type="project" value="UniProtKB-SubCell"/>
</dbReference>
<evidence type="ECO:0000256" key="3">
    <source>
        <dbReference type="ARBA" id="ARBA00022692"/>
    </source>
</evidence>
<dbReference type="InterPro" id="IPR018490">
    <property type="entry name" value="cNMP-bd_dom_sf"/>
</dbReference>
<keyword evidence="2" id="KW-0813">Transport</keyword>
<keyword evidence="3 10" id="KW-0812">Transmembrane</keyword>
<feature type="coiled-coil region" evidence="8">
    <location>
        <begin position="655"/>
        <end position="682"/>
    </location>
</feature>
<evidence type="ECO:0000256" key="10">
    <source>
        <dbReference type="SAM" id="Phobius"/>
    </source>
</evidence>
<evidence type="ECO:0000256" key="7">
    <source>
        <dbReference type="ARBA" id="ARBA00023303"/>
    </source>
</evidence>
<feature type="region of interest" description="Disordered" evidence="9">
    <location>
        <begin position="594"/>
        <end position="652"/>
    </location>
</feature>
<organism evidence="12 13">
    <name type="scientific">Cymbomonas tetramitiformis</name>
    <dbReference type="NCBI Taxonomy" id="36881"/>
    <lineage>
        <taxon>Eukaryota</taxon>
        <taxon>Viridiplantae</taxon>
        <taxon>Chlorophyta</taxon>
        <taxon>Pyramimonadophyceae</taxon>
        <taxon>Pyramimonadales</taxon>
        <taxon>Pyramimonadaceae</taxon>
        <taxon>Cymbomonas</taxon>
    </lineage>
</organism>
<feature type="transmembrane region" description="Helical" evidence="10">
    <location>
        <begin position="291"/>
        <end position="308"/>
    </location>
</feature>
<keyword evidence="7" id="KW-0407">Ion channel</keyword>
<protein>
    <recommendedName>
        <fullName evidence="11">Cyclic nucleotide-binding domain-containing protein</fullName>
    </recommendedName>
</protein>
<accession>A0AAE0F6W2</accession>
<dbReference type="InterPro" id="IPR000595">
    <property type="entry name" value="cNMP-bd_dom"/>
</dbReference>
<dbReference type="Gene3D" id="2.60.120.10">
    <property type="entry name" value="Jelly Rolls"/>
    <property type="match status" value="1"/>
</dbReference>
<keyword evidence="13" id="KW-1185">Reference proteome</keyword>
<gene>
    <name evidence="12" type="ORF">CYMTET_37207</name>
</gene>
<comment type="subcellular location">
    <subcellularLocation>
        <location evidence="1">Membrane</location>
        <topology evidence="1">Multi-pass membrane protein</topology>
    </subcellularLocation>
</comment>
<evidence type="ECO:0000256" key="4">
    <source>
        <dbReference type="ARBA" id="ARBA00022989"/>
    </source>
</evidence>
<evidence type="ECO:0000256" key="6">
    <source>
        <dbReference type="ARBA" id="ARBA00023136"/>
    </source>
</evidence>
<dbReference type="InterPro" id="IPR005821">
    <property type="entry name" value="Ion_trans_dom"/>
</dbReference>
<dbReference type="Gene3D" id="1.10.287.70">
    <property type="match status" value="1"/>
</dbReference>
<dbReference type="AlphaFoldDB" id="A0AAE0F6W2"/>
<dbReference type="SUPFAM" id="SSF81324">
    <property type="entry name" value="Voltage-gated potassium channels"/>
    <property type="match status" value="1"/>
</dbReference>
<dbReference type="Proteomes" id="UP001190700">
    <property type="component" value="Unassembled WGS sequence"/>
</dbReference>
<dbReference type="EMBL" id="LGRX02024772">
    <property type="protein sequence ID" value="KAK3253552.1"/>
    <property type="molecule type" value="Genomic_DNA"/>
</dbReference>
<reference evidence="12 13" key="1">
    <citation type="journal article" date="2015" name="Genome Biol. Evol.">
        <title>Comparative Genomics of a Bacterivorous Green Alga Reveals Evolutionary Causalities and Consequences of Phago-Mixotrophic Mode of Nutrition.</title>
        <authorList>
            <person name="Burns J.A."/>
            <person name="Paasch A."/>
            <person name="Narechania A."/>
            <person name="Kim E."/>
        </authorList>
    </citation>
    <scope>NUCLEOTIDE SEQUENCE [LARGE SCALE GENOMIC DNA]</scope>
    <source>
        <strain evidence="12 13">PLY_AMNH</strain>
    </source>
</reference>
<dbReference type="SUPFAM" id="SSF51206">
    <property type="entry name" value="cAMP-binding domain-like"/>
    <property type="match status" value="1"/>
</dbReference>
<evidence type="ECO:0000256" key="8">
    <source>
        <dbReference type="SAM" id="Coils"/>
    </source>
</evidence>
<name>A0AAE0F6W2_9CHLO</name>
<dbReference type="PRINTS" id="PR01463">
    <property type="entry name" value="EAGCHANLFMLY"/>
</dbReference>
<dbReference type="CDD" id="cd00038">
    <property type="entry name" value="CAP_ED"/>
    <property type="match status" value="1"/>
</dbReference>
<keyword evidence="8" id="KW-0175">Coiled coil</keyword>